<dbReference type="InterPro" id="IPR001925">
    <property type="entry name" value="Porin_Euk"/>
</dbReference>
<dbReference type="GO" id="GO:0005741">
    <property type="term" value="C:mitochondrial outer membrane"/>
    <property type="evidence" value="ECO:0007669"/>
    <property type="project" value="InterPro"/>
</dbReference>
<dbReference type="EMBL" id="JXTB01000036">
    <property type="protein sequence ID" value="PON72948.1"/>
    <property type="molecule type" value="Genomic_DNA"/>
</dbReference>
<dbReference type="GO" id="GO:0015288">
    <property type="term" value="F:porin activity"/>
    <property type="evidence" value="ECO:0007669"/>
    <property type="project" value="UniProtKB-KW"/>
</dbReference>
<keyword evidence="6" id="KW-0406">Ion transport</keyword>
<sequence length="277" mass="29533">MSSKGPGLFSEIGKKAKDLLVKDYGTEQKVTLTSYSDAGIALNSTVVKKGGLFSGDVVSQYKHMNAAVDVKVNTESEVYTTFTIIDILPSAKAIASIKLPDYKSGKLEVQYLHEHTSFTSAVTLNQSPAIDFSATIGTPSIAFGAEGSYSTASANFLKYNAGVSLTKPDSTASVILADKGDLLRVSYLRDLNWLNGGTAVGEVTRRFSTNENTLTVGCSYVVDSNTTVKTKLNNNGNLGALLQHRVTPKAFLTVSGAFETLALEKEPKFGLALNLKP</sequence>
<evidence type="ECO:0000256" key="1">
    <source>
        <dbReference type="ARBA" id="ARBA00004370"/>
    </source>
</evidence>
<keyword evidence="8" id="KW-0472">Membrane</keyword>
<dbReference type="PANTHER" id="PTHR11743">
    <property type="entry name" value="VOLTAGE-DEPENDENT ANION-SELECTIVE CHANNEL"/>
    <property type="match status" value="1"/>
</dbReference>
<dbReference type="InterPro" id="IPR027246">
    <property type="entry name" value="Porin_Euk/Tom40"/>
</dbReference>
<keyword evidence="5" id="KW-0812">Transmembrane</keyword>
<reference evidence="10" key="1">
    <citation type="submission" date="2016-06" db="EMBL/GenBank/DDBJ databases">
        <title>Parallel loss of symbiosis genes in relatives of nitrogen-fixing non-legume Parasponia.</title>
        <authorList>
            <person name="Van Velzen R."/>
            <person name="Holmer R."/>
            <person name="Bu F."/>
            <person name="Rutten L."/>
            <person name="Van Zeijl A."/>
            <person name="Liu W."/>
            <person name="Santuari L."/>
            <person name="Cao Q."/>
            <person name="Sharma T."/>
            <person name="Shen D."/>
            <person name="Roswanjaya Y."/>
            <person name="Wardhani T."/>
            <person name="Kalhor M.S."/>
            <person name="Jansen J."/>
            <person name="Van den Hoogen J."/>
            <person name="Gungor B."/>
            <person name="Hartog M."/>
            <person name="Hontelez J."/>
            <person name="Verver J."/>
            <person name="Yang W.-C."/>
            <person name="Schijlen E."/>
            <person name="Repin R."/>
            <person name="Schilthuizen M."/>
            <person name="Schranz E."/>
            <person name="Heidstra R."/>
            <person name="Miyata K."/>
            <person name="Fedorova E."/>
            <person name="Kohlen W."/>
            <person name="Bisseling T."/>
            <person name="Smit S."/>
            <person name="Geurts R."/>
        </authorList>
    </citation>
    <scope>NUCLEOTIDE SEQUENCE [LARGE SCALE GENOMIC DNA]</scope>
    <source>
        <strain evidence="10">cv. WU1-14</strain>
    </source>
</reference>
<dbReference type="Proteomes" id="UP000237105">
    <property type="component" value="Unassembled WGS sequence"/>
</dbReference>
<evidence type="ECO:0000256" key="2">
    <source>
        <dbReference type="ARBA" id="ARBA00009624"/>
    </source>
</evidence>
<keyword evidence="4" id="KW-1134">Transmembrane beta strand</keyword>
<evidence type="ECO:0000256" key="6">
    <source>
        <dbReference type="ARBA" id="ARBA00023065"/>
    </source>
</evidence>
<comment type="similarity">
    <text evidence="2">Belongs to the eukaryotic mitochondrial porin (TC 1.B.8.1) family.</text>
</comment>
<organism evidence="9 10">
    <name type="scientific">Parasponia andersonii</name>
    <name type="common">Sponia andersonii</name>
    <dbReference type="NCBI Taxonomy" id="3476"/>
    <lineage>
        <taxon>Eukaryota</taxon>
        <taxon>Viridiplantae</taxon>
        <taxon>Streptophyta</taxon>
        <taxon>Embryophyta</taxon>
        <taxon>Tracheophyta</taxon>
        <taxon>Spermatophyta</taxon>
        <taxon>Magnoliopsida</taxon>
        <taxon>eudicotyledons</taxon>
        <taxon>Gunneridae</taxon>
        <taxon>Pentapetalae</taxon>
        <taxon>rosids</taxon>
        <taxon>fabids</taxon>
        <taxon>Rosales</taxon>
        <taxon>Cannabaceae</taxon>
        <taxon>Parasponia</taxon>
    </lineage>
</organism>
<dbReference type="GO" id="GO:0008308">
    <property type="term" value="F:voltage-gated monoatomic anion channel activity"/>
    <property type="evidence" value="ECO:0007669"/>
    <property type="project" value="InterPro"/>
</dbReference>
<dbReference type="STRING" id="3476.A0A2P5DI05"/>
<protein>
    <submittedName>
        <fullName evidence="9">Porin type</fullName>
    </submittedName>
</protein>
<gene>
    <name evidence="9" type="ORF">PanWU01x14_060980</name>
</gene>
<dbReference type="GO" id="GO:0046930">
    <property type="term" value="C:pore complex"/>
    <property type="evidence" value="ECO:0007669"/>
    <property type="project" value="UniProtKB-KW"/>
</dbReference>
<evidence type="ECO:0000313" key="9">
    <source>
        <dbReference type="EMBL" id="PON72948.1"/>
    </source>
</evidence>
<dbReference type="InterPro" id="IPR023614">
    <property type="entry name" value="Porin_dom_sf"/>
</dbReference>
<dbReference type="PANTHER" id="PTHR11743:SF61">
    <property type="entry name" value="MITOCHONDRIAL OUTER MEMBRANE PROTEIN PORIN 2-LIKE"/>
    <property type="match status" value="1"/>
</dbReference>
<dbReference type="FunFam" id="2.40.160.10:FF:000003">
    <property type="entry name" value="Outer mitochondrial membrane protein porin"/>
    <property type="match status" value="1"/>
</dbReference>
<dbReference type="OrthoDB" id="7827681at2759"/>
<dbReference type="Pfam" id="PF01459">
    <property type="entry name" value="Porin_3"/>
    <property type="match status" value="1"/>
</dbReference>
<dbReference type="AlphaFoldDB" id="A0A2P5DI05"/>
<accession>A0A2P5DI05</accession>
<proteinExistence type="inferred from homology"/>
<evidence type="ECO:0000256" key="7">
    <source>
        <dbReference type="ARBA" id="ARBA00023114"/>
    </source>
</evidence>
<name>A0A2P5DI05_PARAD</name>
<evidence type="ECO:0000256" key="5">
    <source>
        <dbReference type="ARBA" id="ARBA00022692"/>
    </source>
</evidence>
<dbReference type="Gene3D" id="2.40.160.10">
    <property type="entry name" value="Porin"/>
    <property type="match status" value="1"/>
</dbReference>
<comment type="caution">
    <text evidence="9">The sequence shown here is derived from an EMBL/GenBank/DDBJ whole genome shotgun (WGS) entry which is preliminary data.</text>
</comment>
<evidence type="ECO:0000313" key="10">
    <source>
        <dbReference type="Proteomes" id="UP000237105"/>
    </source>
</evidence>
<evidence type="ECO:0000256" key="3">
    <source>
        <dbReference type="ARBA" id="ARBA00022448"/>
    </source>
</evidence>
<comment type="subcellular location">
    <subcellularLocation>
        <location evidence="1">Membrane</location>
    </subcellularLocation>
</comment>
<dbReference type="CDD" id="cd07306">
    <property type="entry name" value="Porin3_VDAC"/>
    <property type="match status" value="1"/>
</dbReference>
<keyword evidence="10" id="KW-1185">Reference proteome</keyword>
<keyword evidence="3" id="KW-0813">Transport</keyword>
<evidence type="ECO:0000256" key="4">
    <source>
        <dbReference type="ARBA" id="ARBA00022452"/>
    </source>
</evidence>
<dbReference type="PROSITE" id="PS00558">
    <property type="entry name" value="EUKARYOTIC_PORIN"/>
    <property type="match status" value="1"/>
</dbReference>
<keyword evidence="7" id="KW-0626">Porin</keyword>
<evidence type="ECO:0000256" key="8">
    <source>
        <dbReference type="ARBA" id="ARBA00023136"/>
    </source>
</evidence>